<evidence type="ECO:0000256" key="1">
    <source>
        <dbReference type="SAM" id="SignalP"/>
    </source>
</evidence>
<dbReference type="RefSeq" id="WP_187479794.1">
    <property type="nucleotide sequence ID" value="NZ_CP060697.1"/>
</dbReference>
<organism evidence="2 3">
    <name type="scientific">Sphingomonas sabuli</name>
    <dbReference type="NCBI Taxonomy" id="2764186"/>
    <lineage>
        <taxon>Bacteria</taxon>
        <taxon>Pseudomonadati</taxon>
        <taxon>Pseudomonadota</taxon>
        <taxon>Alphaproteobacteria</taxon>
        <taxon>Sphingomonadales</taxon>
        <taxon>Sphingomonadaceae</taxon>
        <taxon>Sphingomonas</taxon>
    </lineage>
</organism>
<reference evidence="2 3" key="1">
    <citation type="submission" date="2020-08" db="EMBL/GenBank/DDBJ databases">
        <title>Sphingomonas sp. sand1-3 16S ribosomal RNA gene Genome sequencing and assembly.</title>
        <authorList>
            <person name="Kang M."/>
        </authorList>
    </citation>
    <scope>NUCLEOTIDE SEQUENCE [LARGE SCALE GENOMIC DNA]</scope>
    <source>
        <strain evidence="3">sand1-3</strain>
    </source>
</reference>
<sequence>MSTTILALALAAASPAIGADVFYSSDAEDTEVFKTGINFDLRHESAEKYLGVRVERARFRPLGQDGKTMERAYVRAADSLGDWKWNATVGTDGHTVLGSAAIHDEARFRKEFFVERDIIETPQGLSRGIYYTFAGAAIDLPADDRNILTLFGGVQAFTGDNVRTHLRATYVHVLKPDWGLSAQLRARYFHSSDPGEYDYFSPRWYAEVLPVLQVRRFVSGWQLLGAAGYGAQRNADSDWRSARYFNARVTSPADKRGWALTGNALYTSTPVATGNTYGYFQFNLGLTRAF</sequence>
<keyword evidence="1" id="KW-0732">Signal</keyword>
<evidence type="ECO:0008006" key="4">
    <source>
        <dbReference type="Google" id="ProtNLM"/>
    </source>
</evidence>
<evidence type="ECO:0000313" key="2">
    <source>
        <dbReference type="EMBL" id="QNM82839.1"/>
    </source>
</evidence>
<proteinExistence type="predicted"/>
<gene>
    <name evidence="2" type="ORF">H8M03_00220</name>
</gene>
<dbReference type="Proteomes" id="UP000515861">
    <property type="component" value="Chromosome"/>
</dbReference>
<evidence type="ECO:0000313" key="3">
    <source>
        <dbReference type="Proteomes" id="UP000515861"/>
    </source>
</evidence>
<feature type="chain" id="PRO_5028976198" description="DUF2490 domain-containing protein" evidence="1">
    <location>
        <begin position="19"/>
        <end position="290"/>
    </location>
</feature>
<feature type="signal peptide" evidence="1">
    <location>
        <begin position="1"/>
        <end position="18"/>
    </location>
</feature>
<accession>A0A7G9L2J0</accession>
<dbReference type="EMBL" id="CP060697">
    <property type="protein sequence ID" value="QNM82839.1"/>
    <property type="molecule type" value="Genomic_DNA"/>
</dbReference>
<name>A0A7G9L2J0_9SPHN</name>
<dbReference type="KEGG" id="ssau:H8M03_00220"/>
<protein>
    <recommendedName>
        <fullName evidence="4">DUF2490 domain-containing protein</fullName>
    </recommendedName>
</protein>
<keyword evidence="3" id="KW-1185">Reference proteome</keyword>
<dbReference type="AlphaFoldDB" id="A0A7G9L2J0"/>